<feature type="transmembrane region" description="Helical" evidence="6">
    <location>
        <begin position="393"/>
        <end position="413"/>
    </location>
</feature>
<feature type="transmembrane region" description="Helical" evidence="6">
    <location>
        <begin position="356"/>
        <end position="373"/>
    </location>
</feature>
<dbReference type="KEGG" id="vei:Veis_2425"/>
<dbReference type="GO" id="GO:0022857">
    <property type="term" value="F:transmembrane transporter activity"/>
    <property type="evidence" value="ECO:0007669"/>
    <property type="project" value="InterPro"/>
</dbReference>
<name>A1WKL4_VEREI</name>
<dbReference type="PROSITE" id="PS50850">
    <property type="entry name" value="MFS"/>
    <property type="match status" value="1"/>
</dbReference>
<protein>
    <submittedName>
        <fullName evidence="8">Major facilitator superfamily MFS_1</fullName>
    </submittedName>
</protein>
<dbReference type="InterPro" id="IPR011701">
    <property type="entry name" value="MFS"/>
</dbReference>
<accession>A1WKL4</accession>
<dbReference type="AlphaFoldDB" id="A1WKL4"/>
<dbReference type="eggNOG" id="COG2814">
    <property type="taxonomic scope" value="Bacteria"/>
</dbReference>
<comment type="subcellular location">
    <subcellularLocation>
        <location evidence="1">Cell membrane</location>
        <topology evidence="1">Multi-pass membrane protein</topology>
    </subcellularLocation>
</comment>
<evidence type="ECO:0000256" key="4">
    <source>
        <dbReference type="ARBA" id="ARBA00022989"/>
    </source>
</evidence>
<dbReference type="OrthoDB" id="5291895at2"/>
<dbReference type="HOGENOM" id="CLU_001265_62_0_4"/>
<dbReference type="STRING" id="391735.Veis_2425"/>
<feature type="transmembrane region" description="Helical" evidence="6">
    <location>
        <begin position="182"/>
        <end position="201"/>
    </location>
</feature>
<dbReference type="PANTHER" id="PTHR43124">
    <property type="entry name" value="PURINE EFFLUX PUMP PBUE"/>
    <property type="match status" value="1"/>
</dbReference>
<evidence type="ECO:0000313" key="9">
    <source>
        <dbReference type="Proteomes" id="UP000000374"/>
    </source>
</evidence>
<dbReference type="InterPro" id="IPR050189">
    <property type="entry name" value="MFS_Efflux_Transporters"/>
</dbReference>
<gene>
    <name evidence="8" type="ordered locus">Veis_2425</name>
</gene>
<dbReference type="Gene3D" id="1.20.1250.20">
    <property type="entry name" value="MFS general substrate transporter like domains"/>
    <property type="match status" value="2"/>
</dbReference>
<feature type="domain" description="Major facilitator superfamily (MFS) profile" evidence="7">
    <location>
        <begin position="27"/>
        <end position="420"/>
    </location>
</feature>
<evidence type="ECO:0000313" key="8">
    <source>
        <dbReference type="EMBL" id="ABM58171.1"/>
    </source>
</evidence>
<dbReference type="InterPro" id="IPR036259">
    <property type="entry name" value="MFS_trans_sf"/>
</dbReference>
<keyword evidence="4 6" id="KW-1133">Transmembrane helix</keyword>
<keyword evidence="9" id="KW-1185">Reference proteome</keyword>
<dbReference type="InterPro" id="IPR020846">
    <property type="entry name" value="MFS_dom"/>
</dbReference>
<organism evidence="8 9">
    <name type="scientific">Verminephrobacter eiseniae (strain EF01-2)</name>
    <dbReference type="NCBI Taxonomy" id="391735"/>
    <lineage>
        <taxon>Bacteria</taxon>
        <taxon>Pseudomonadati</taxon>
        <taxon>Pseudomonadota</taxon>
        <taxon>Betaproteobacteria</taxon>
        <taxon>Burkholderiales</taxon>
        <taxon>Comamonadaceae</taxon>
        <taxon>Verminephrobacter</taxon>
    </lineage>
</organism>
<dbReference type="PANTHER" id="PTHR43124:SF3">
    <property type="entry name" value="CHLORAMPHENICOL EFFLUX PUMP RV0191"/>
    <property type="match status" value="1"/>
</dbReference>
<evidence type="ECO:0000259" key="7">
    <source>
        <dbReference type="PROSITE" id="PS50850"/>
    </source>
</evidence>
<feature type="transmembrane region" description="Helical" evidence="6">
    <location>
        <begin position="95"/>
        <end position="112"/>
    </location>
</feature>
<feature type="transmembrane region" description="Helical" evidence="6">
    <location>
        <begin position="62"/>
        <end position="83"/>
    </location>
</feature>
<sequence length="427" mass="46085">MSNTPSVEPVQAAVGERSSLNLILARVLLPFALAHFVSYFFRTVNAVVYPDLAHDLGLAADSIGLLTGAYFFAFAAAQLPVGVALDRFGPRKVQVPMLMIATVGAALFSYAHSLTELIIARGLIGFGVAGSLMAAIKASSLWLPQERLPLSTAVLLSVGGMGAMASTAPMHAILQHTDWRGAFIGLGVCTLAVSLLILAVVPEHPKKQETRFLEMAAAVKQLYSSWSFWRLGLYSIFAHATYMAVQGLWMGPWLRDVAHLERTAVANVLLAGTVAMVAGSLAFGWITDYLRKFGVKPILVCGVGIWAFALFQFLMIYASGIDPFVVAVGFSFFGTATTMNYAIVAQSVPVHLTGRVSTAFNLLVFLLAFVVQWGMGSILNHWMPDNGAYPKVAYQYTLGIILALQIPGLLLWLTFKPWVRNETAPAA</sequence>
<dbReference type="Proteomes" id="UP000000374">
    <property type="component" value="Chromosome"/>
</dbReference>
<keyword evidence="2" id="KW-1003">Cell membrane</keyword>
<evidence type="ECO:0000256" key="2">
    <source>
        <dbReference type="ARBA" id="ARBA00022475"/>
    </source>
</evidence>
<keyword evidence="3 6" id="KW-0812">Transmembrane</keyword>
<reference evidence="9" key="1">
    <citation type="submission" date="2006-12" db="EMBL/GenBank/DDBJ databases">
        <title>Complete sequence of chromosome 1 of Verminephrobacter eiseniae EF01-2.</title>
        <authorList>
            <person name="Copeland A."/>
            <person name="Lucas S."/>
            <person name="Lapidus A."/>
            <person name="Barry K."/>
            <person name="Detter J.C."/>
            <person name="Glavina del Rio T."/>
            <person name="Dalin E."/>
            <person name="Tice H."/>
            <person name="Pitluck S."/>
            <person name="Chertkov O."/>
            <person name="Brettin T."/>
            <person name="Bruce D."/>
            <person name="Han C."/>
            <person name="Tapia R."/>
            <person name="Gilna P."/>
            <person name="Schmutz J."/>
            <person name="Larimer F."/>
            <person name="Land M."/>
            <person name="Hauser L."/>
            <person name="Kyrpides N."/>
            <person name="Kim E."/>
            <person name="Stahl D."/>
            <person name="Richardson P."/>
        </authorList>
    </citation>
    <scope>NUCLEOTIDE SEQUENCE [LARGE SCALE GENOMIC DNA]</scope>
    <source>
        <strain evidence="9">EF01-2</strain>
    </source>
</reference>
<dbReference type="SUPFAM" id="SSF103473">
    <property type="entry name" value="MFS general substrate transporter"/>
    <property type="match status" value="1"/>
</dbReference>
<evidence type="ECO:0000256" key="5">
    <source>
        <dbReference type="ARBA" id="ARBA00023136"/>
    </source>
</evidence>
<feature type="transmembrane region" description="Helical" evidence="6">
    <location>
        <begin position="222"/>
        <end position="244"/>
    </location>
</feature>
<evidence type="ECO:0000256" key="6">
    <source>
        <dbReference type="SAM" id="Phobius"/>
    </source>
</evidence>
<dbReference type="EMBL" id="CP000542">
    <property type="protein sequence ID" value="ABM58171.1"/>
    <property type="molecule type" value="Genomic_DNA"/>
</dbReference>
<keyword evidence="5 6" id="KW-0472">Membrane</keyword>
<proteinExistence type="predicted"/>
<feature type="transmembrane region" description="Helical" evidence="6">
    <location>
        <begin position="264"/>
        <end position="286"/>
    </location>
</feature>
<feature type="transmembrane region" description="Helical" evidence="6">
    <location>
        <begin position="324"/>
        <end position="344"/>
    </location>
</feature>
<dbReference type="GO" id="GO:0005886">
    <property type="term" value="C:plasma membrane"/>
    <property type="evidence" value="ECO:0007669"/>
    <property type="project" value="UniProtKB-SubCell"/>
</dbReference>
<feature type="transmembrane region" description="Helical" evidence="6">
    <location>
        <begin position="118"/>
        <end position="136"/>
    </location>
</feature>
<evidence type="ECO:0000256" key="1">
    <source>
        <dbReference type="ARBA" id="ARBA00004651"/>
    </source>
</evidence>
<dbReference type="Pfam" id="PF07690">
    <property type="entry name" value="MFS_1"/>
    <property type="match status" value="1"/>
</dbReference>
<feature type="transmembrane region" description="Helical" evidence="6">
    <location>
        <begin position="23"/>
        <end position="42"/>
    </location>
</feature>
<feature type="transmembrane region" description="Helical" evidence="6">
    <location>
        <begin position="298"/>
        <end position="318"/>
    </location>
</feature>
<evidence type="ECO:0000256" key="3">
    <source>
        <dbReference type="ARBA" id="ARBA00022692"/>
    </source>
</evidence>